<keyword evidence="2" id="KW-1185">Reference proteome</keyword>
<dbReference type="EMBL" id="SMLD01000042">
    <property type="protein sequence ID" value="TDE51541.1"/>
    <property type="molecule type" value="Genomic_DNA"/>
</dbReference>
<reference evidence="1 2" key="1">
    <citation type="submission" date="2019-03" db="EMBL/GenBank/DDBJ databases">
        <title>Draft genome sequences of novel Actinobacteria.</title>
        <authorList>
            <person name="Sahin N."/>
            <person name="Ay H."/>
            <person name="Saygin H."/>
        </authorList>
    </citation>
    <scope>NUCLEOTIDE SEQUENCE [LARGE SCALE GENOMIC DNA]</scope>
    <source>
        <strain evidence="1 2">6K102</strain>
    </source>
</reference>
<dbReference type="RefSeq" id="WP_132631516.1">
    <property type="nucleotide sequence ID" value="NZ_SMLD01000042.1"/>
</dbReference>
<gene>
    <name evidence="1" type="ORF">E1295_18225</name>
</gene>
<accession>A0A4R5FJ15</accession>
<evidence type="ECO:0000313" key="2">
    <source>
        <dbReference type="Proteomes" id="UP000295136"/>
    </source>
</evidence>
<dbReference type="InterPro" id="IPR040871">
    <property type="entry name" value="HopA1"/>
</dbReference>
<dbReference type="AlphaFoldDB" id="A0A4R5FJ15"/>
<protein>
    <submittedName>
        <fullName evidence="1">Uncharacterized protein</fullName>
    </submittedName>
</protein>
<proteinExistence type="predicted"/>
<name>A0A4R5FJ15_9ACTN</name>
<sequence length="317" mass="33240">MSRIRVARRLRPLLHGITVSPDGTRAQAGPRHRLSAAGPAELEHLLATFVYDHFHAGNDADDMTPSPGLEEALRASVPHSRTLTPVAILGEQPGSADLVAGIDGVRVVIPASSIRPGTGAAALPCARAALSPGFLVVDGSRGSCPDTAVLRVYVHLADPGEAPAVWARTLRVLEEAEVRYRAKVLSRAGMYPRRDALVAYVPEAAASVASLVADRLDGVPGLGGGTSVFASPIADSVAVACEPVEHPGGALSFGRHRATAVAAGLIGHALSRRAVTKEEAVADALARWRIDPAAPERNLRCPHGWVPSRRRSCRRCG</sequence>
<dbReference type="Pfam" id="PF17914">
    <property type="entry name" value="HopA1"/>
    <property type="match status" value="1"/>
</dbReference>
<comment type="caution">
    <text evidence="1">The sequence shown here is derived from an EMBL/GenBank/DDBJ whole genome shotgun (WGS) entry which is preliminary data.</text>
</comment>
<dbReference type="Proteomes" id="UP000295136">
    <property type="component" value="Unassembled WGS sequence"/>
</dbReference>
<evidence type="ECO:0000313" key="1">
    <source>
        <dbReference type="EMBL" id="TDE51541.1"/>
    </source>
</evidence>
<organism evidence="1 2">
    <name type="scientific">Nonomuraea mesophila</name>
    <dbReference type="NCBI Taxonomy" id="2530382"/>
    <lineage>
        <taxon>Bacteria</taxon>
        <taxon>Bacillati</taxon>
        <taxon>Actinomycetota</taxon>
        <taxon>Actinomycetes</taxon>
        <taxon>Streptosporangiales</taxon>
        <taxon>Streptosporangiaceae</taxon>
        <taxon>Nonomuraea</taxon>
    </lineage>
</organism>